<dbReference type="Proteomes" id="UP000190044">
    <property type="component" value="Unassembled WGS sequence"/>
</dbReference>
<sequence>MDKITFEDRVAVVTGAGNGLGRDYALELARRGAKVVVNDLGGSGSGEGASASAAQAVVEEIRAAGGEAVANTNSVATREGGAAVIQTALDTWGKIDILISNAGFLRNNRFEDLTDEQIDPIINVHLKAAFYVGQPAYRAMRAAGYGRILFTGSASAMFGHAWQANYAAGKGAMLGLSNVVALEGSAYGIQSNVMLPTASSRLEAEMTPGFMEIPQFAKSFEKADFSIAEGRVVPEFNTPLALYLVSEACTATHGVYSSNCGRYARVRICAAEGWVSPAGDVPPTLEDIASHFGQIEELGDYSEPMTPYDEFTSAVKAARKQGVLA</sequence>
<organism evidence="5 6">
    <name type="scientific">Sphingopyxis flava</name>
    <dbReference type="NCBI Taxonomy" id="1507287"/>
    <lineage>
        <taxon>Bacteria</taxon>
        <taxon>Pseudomonadati</taxon>
        <taxon>Pseudomonadota</taxon>
        <taxon>Alphaproteobacteria</taxon>
        <taxon>Sphingomonadales</taxon>
        <taxon>Sphingomonadaceae</taxon>
        <taxon>Sphingopyxis</taxon>
    </lineage>
</organism>
<proteinExistence type="inferred from homology"/>
<dbReference type="SMART" id="SM00822">
    <property type="entry name" value="PKS_KR"/>
    <property type="match status" value="1"/>
</dbReference>
<dbReference type="PROSITE" id="PS00061">
    <property type="entry name" value="ADH_SHORT"/>
    <property type="match status" value="1"/>
</dbReference>
<dbReference type="SUPFAM" id="SSF51735">
    <property type="entry name" value="NAD(P)-binding Rossmann-fold domains"/>
    <property type="match status" value="1"/>
</dbReference>
<evidence type="ECO:0000256" key="2">
    <source>
        <dbReference type="ARBA" id="ARBA00023002"/>
    </source>
</evidence>
<feature type="domain" description="Ketoreductase" evidence="4">
    <location>
        <begin position="9"/>
        <end position="196"/>
    </location>
</feature>
<dbReference type="PRINTS" id="PR00081">
    <property type="entry name" value="GDHRDH"/>
</dbReference>
<keyword evidence="2" id="KW-0560">Oxidoreductase</keyword>
<comment type="similarity">
    <text evidence="1 3">Belongs to the short-chain dehydrogenases/reductases (SDR) family.</text>
</comment>
<dbReference type="InterPro" id="IPR020904">
    <property type="entry name" value="Sc_DH/Rdtase_CS"/>
</dbReference>
<dbReference type="Pfam" id="PF00106">
    <property type="entry name" value="adh_short"/>
    <property type="match status" value="1"/>
</dbReference>
<dbReference type="EMBL" id="FUYP01000044">
    <property type="protein sequence ID" value="SKB99211.1"/>
    <property type="molecule type" value="Genomic_DNA"/>
</dbReference>
<protein>
    <submittedName>
        <fullName evidence="5">NAD(P)-dependent dehydrogenase, short-chain alcohol dehydrogenase family</fullName>
    </submittedName>
</protein>
<keyword evidence="6" id="KW-1185">Reference proteome</keyword>
<evidence type="ECO:0000259" key="4">
    <source>
        <dbReference type="SMART" id="SM00822"/>
    </source>
</evidence>
<evidence type="ECO:0000313" key="6">
    <source>
        <dbReference type="Proteomes" id="UP000190044"/>
    </source>
</evidence>
<dbReference type="PRINTS" id="PR00080">
    <property type="entry name" value="SDRFAMILY"/>
</dbReference>
<dbReference type="InterPro" id="IPR057326">
    <property type="entry name" value="KR_dom"/>
</dbReference>
<dbReference type="InterPro" id="IPR036291">
    <property type="entry name" value="NAD(P)-bd_dom_sf"/>
</dbReference>
<dbReference type="PANTHER" id="PTHR45024:SF2">
    <property type="entry name" value="SCP2 DOMAIN-CONTAINING PROTEIN"/>
    <property type="match status" value="1"/>
</dbReference>
<name>A0A1T5FSU7_9SPHN</name>
<dbReference type="InterPro" id="IPR051687">
    <property type="entry name" value="Peroxisomal_Beta-Oxidation"/>
</dbReference>
<evidence type="ECO:0000256" key="3">
    <source>
        <dbReference type="RuleBase" id="RU000363"/>
    </source>
</evidence>
<dbReference type="PANTHER" id="PTHR45024">
    <property type="entry name" value="DEHYDROGENASES, SHORT CHAIN"/>
    <property type="match status" value="1"/>
</dbReference>
<dbReference type="GO" id="GO:0016491">
    <property type="term" value="F:oxidoreductase activity"/>
    <property type="evidence" value="ECO:0007669"/>
    <property type="project" value="UniProtKB-KW"/>
</dbReference>
<reference evidence="6" key="1">
    <citation type="submission" date="2017-02" db="EMBL/GenBank/DDBJ databases">
        <authorList>
            <person name="Varghese N."/>
            <person name="Submissions S."/>
        </authorList>
    </citation>
    <scope>NUCLEOTIDE SEQUENCE [LARGE SCALE GENOMIC DNA]</scope>
    <source>
        <strain evidence="6">R11H</strain>
    </source>
</reference>
<dbReference type="InterPro" id="IPR002347">
    <property type="entry name" value="SDR_fam"/>
</dbReference>
<dbReference type="OrthoDB" id="9804774at2"/>
<evidence type="ECO:0000256" key="1">
    <source>
        <dbReference type="ARBA" id="ARBA00006484"/>
    </source>
</evidence>
<dbReference type="AlphaFoldDB" id="A0A1T5FSU7"/>
<evidence type="ECO:0000313" key="5">
    <source>
        <dbReference type="EMBL" id="SKB99211.1"/>
    </source>
</evidence>
<dbReference type="Gene3D" id="3.40.50.720">
    <property type="entry name" value="NAD(P)-binding Rossmann-like Domain"/>
    <property type="match status" value="1"/>
</dbReference>
<gene>
    <name evidence="5" type="ORF">SAMN06295937_10447</name>
</gene>
<accession>A0A1T5FSU7</accession>